<evidence type="ECO:0000256" key="5">
    <source>
        <dbReference type="ARBA" id="ARBA00022741"/>
    </source>
</evidence>
<dbReference type="SUPFAM" id="SSF47384">
    <property type="entry name" value="Homodimeric domain of signal transducing histidine kinase"/>
    <property type="match status" value="1"/>
</dbReference>
<proteinExistence type="predicted"/>
<name>A0A7L4UR57_BALHA</name>
<keyword evidence="7" id="KW-0067">ATP-binding</keyword>
<dbReference type="Gene3D" id="3.30.450.40">
    <property type="match status" value="1"/>
</dbReference>
<evidence type="ECO:0000256" key="6">
    <source>
        <dbReference type="ARBA" id="ARBA00022777"/>
    </source>
</evidence>
<dbReference type="SMART" id="SM00388">
    <property type="entry name" value="HisKA"/>
    <property type="match status" value="1"/>
</dbReference>
<dbReference type="PANTHER" id="PTHR43065">
    <property type="entry name" value="SENSOR HISTIDINE KINASE"/>
    <property type="match status" value="1"/>
</dbReference>
<dbReference type="SUPFAM" id="SSF55874">
    <property type="entry name" value="ATPase domain of HSP90 chaperone/DNA topoisomerase II/histidine kinase"/>
    <property type="match status" value="1"/>
</dbReference>
<dbReference type="Pfam" id="PF13185">
    <property type="entry name" value="GAF_2"/>
    <property type="match status" value="1"/>
</dbReference>
<dbReference type="InterPro" id="IPR005467">
    <property type="entry name" value="His_kinase_dom"/>
</dbReference>
<dbReference type="Pfam" id="PF04392">
    <property type="entry name" value="ABC_sub_bind"/>
    <property type="match status" value="1"/>
</dbReference>
<keyword evidence="5" id="KW-0547">Nucleotide-binding</keyword>
<dbReference type="PRINTS" id="PR00344">
    <property type="entry name" value="BCTRLSENSOR"/>
</dbReference>
<evidence type="ECO:0000256" key="2">
    <source>
        <dbReference type="ARBA" id="ARBA00012438"/>
    </source>
</evidence>
<evidence type="ECO:0000256" key="3">
    <source>
        <dbReference type="ARBA" id="ARBA00022553"/>
    </source>
</evidence>
<dbReference type="EMBL" id="QENZ01000003">
    <property type="protein sequence ID" value="PVX52149.1"/>
    <property type="molecule type" value="Genomic_DNA"/>
</dbReference>
<dbReference type="SUPFAM" id="SSF55781">
    <property type="entry name" value="GAF domain-like"/>
    <property type="match status" value="1"/>
</dbReference>
<dbReference type="InterPro" id="IPR003018">
    <property type="entry name" value="GAF"/>
</dbReference>
<evidence type="ECO:0000313" key="12">
    <source>
        <dbReference type="Proteomes" id="UP000251835"/>
    </source>
</evidence>
<evidence type="ECO:0000256" key="1">
    <source>
        <dbReference type="ARBA" id="ARBA00000085"/>
    </source>
</evidence>
<dbReference type="CDD" id="cd00082">
    <property type="entry name" value="HisKA"/>
    <property type="match status" value="1"/>
</dbReference>
<dbReference type="InterPro" id="IPR003594">
    <property type="entry name" value="HATPase_dom"/>
</dbReference>
<dbReference type="GO" id="GO:0000155">
    <property type="term" value="F:phosphorelay sensor kinase activity"/>
    <property type="evidence" value="ECO:0007669"/>
    <property type="project" value="InterPro"/>
</dbReference>
<keyword evidence="3" id="KW-0597">Phosphoprotein</keyword>
<feature type="transmembrane region" description="Helical" evidence="9">
    <location>
        <begin position="349"/>
        <end position="370"/>
    </location>
</feature>
<evidence type="ECO:0000256" key="4">
    <source>
        <dbReference type="ARBA" id="ARBA00022679"/>
    </source>
</evidence>
<keyword evidence="9" id="KW-1133">Transmembrane helix</keyword>
<evidence type="ECO:0000259" key="10">
    <source>
        <dbReference type="PROSITE" id="PS50109"/>
    </source>
</evidence>
<comment type="catalytic activity">
    <reaction evidence="1">
        <text>ATP + protein L-histidine = ADP + protein N-phospho-L-histidine.</text>
        <dbReference type="EC" id="2.7.13.3"/>
    </reaction>
</comment>
<dbReference type="Proteomes" id="UP000251835">
    <property type="component" value="Unassembled WGS sequence"/>
</dbReference>
<keyword evidence="9" id="KW-0812">Transmembrane</keyword>
<dbReference type="InterPro" id="IPR007487">
    <property type="entry name" value="ABC_transpt-TYRBP-like"/>
</dbReference>
<dbReference type="InterPro" id="IPR029016">
    <property type="entry name" value="GAF-like_dom_sf"/>
</dbReference>
<dbReference type="Pfam" id="PF02518">
    <property type="entry name" value="HATPase_c"/>
    <property type="match status" value="1"/>
</dbReference>
<evidence type="ECO:0000256" key="9">
    <source>
        <dbReference type="SAM" id="Phobius"/>
    </source>
</evidence>
<dbReference type="RefSeq" id="WP_165806831.1">
    <property type="nucleotide sequence ID" value="NZ_QENZ01000003.1"/>
</dbReference>
<evidence type="ECO:0000256" key="8">
    <source>
        <dbReference type="ARBA" id="ARBA00023012"/>
    </source>
</evidence>
<dbReference type="Pfam" id="PF00512">
    <property type="entry name" value="HisKA"/>
    <property type="match status" value="1"/>
</dbReference>
<dbReference type="InterPro" id="IPR036890">
    <property type="entry name" value="HATPase_C_sf"/>
</dbReference>
<evidence type="ECO:0000313" key="11">
    <source>
        <dbReference type="EMBL" id="PVX52149.1"/>
    </source>
</evidence>
<protein>
    <recommendedName>
        <fullName evidence="2">histidine kinase</fullName>
        <ecNumber evidence="2">2.7.13.3</ecNumber>
    </recommendedName>
</protein>
<keyword evidence="9" id="KW-0472">Membrane</keyword>
<feature type="domain" description="Histidine kinase" evidence="10">
    <location>
        <begin position="587"/>
        <end position="804"/>
    </location>
</feature>
<dbReference type="EC" id="2.7.13.3" evidence="2"/>
<dbReference type="InterPro" id="IPR036097">
    <property type="entry name" value="HisK_dim/P_sf"/>
</dbReference>
<keyword evidence="6" id="KW-0418">Kinase</keyword>
<dbReference type="PROSITE" id="PS50109">
    <property type="entry name" value="HIS_KIN"/>
    <property type="match status" value="1"/>
</dbReference>
<dbReference type="Gene3D" id="3.30.565.10">
    <property type="entry name" value="Histidine kinase-like ATPase, C-terminal domain"/>
    <property type="match status" value="1"/>
</dbReference>
<gene>
    <name evidence="11" type="ORF">C7377_0449</name>
</gene>
<evidence type="ECO:0000256" key="7">
    <source>
        <dbReference type="ARBA" id="ARBA00022840"/>
    </source>
</evidence>
<dbReference type="Gene3D" id="3.40.50.2300">
    <property type="match status" value="2"/>
</dbReference>
<dbReference type="InterPro" id="IPR003661">
    <property type="entry name" value="HisK_dim/P_dom"/>
</dbReference>
<dbReference type="AlphaFoldDB" id="A0A7L4UR57"/>
<dbReference type="SMART" id="SM00387">
    <property type="entry name" value="HATPase_c"/>
    <property type="match status" value="1"/>
</dbReference>
<dbReference type="GO" id="GO:0005524">
    <property type="term" value="F:ATP binding"/>
    <property type="evidence" value="ECO:0007669"/>
    <property type="project" value="UniProtKB-KW"/>
</dbReference>
<dbReference type="PANTHER" id="PTHR43065:SF10">
    <property type="entry name" value="PEROXIDE STRESS-ACTIVATED HISTIDINE KINASE MAK3"/>
    <property type="match status" value="1"/>
</dbReference>
<accession>A0A7L4UR57</accession>
<reference evidence="11 12" key="1">
    <citation type="submission" date="2018-05" db="EMBL/GenBank/DDBJ databases">
        <title>Genomic Encyclopedia of Type Strains, Phase IV (KMG-IV): sequencing the most valuable type-strain genomes for metagenomic binning, comparative biology and taxonomic classification.</title>
        <authorList>
            <person name="Goeker M."/>
        </authorList>
    </citation>
    <scope>NUCLEOTIDE SEQUENCE [LARGE SCALE GENOMIC DNA]</scope>
    <source>
        <strain evidence="11 12">DSM 28579</strain>
    </source>
</reference>
<dbReference type="InterPro" id="IPR004358">
    <property type="entry name" value="Sig_transdc_His_kin-like_C"/>
</dbReference>
<comment type="caution">
    <text evidence="11">The sequence shown here is derived from an EMBL/GenBank/DDBJ whole genome shotgun (WGS) entry which is preliminary data.</text>
</comment>
<organism evidence="11 12">
    <name type="scientific">Balneicella halophila</name>
    <dbReference type="NCBI Taxonomy" id="1537566"/>
    <lineage>
        <taxon>Bacteria</taxon>
        <taxon>Pseudomonadati</taxon>
        <taxon>Bacteroidota</taxon>
        <taxon>Bacteroidia</taxon>
        <taxon>Bacteroidales</taxon>
        <taxon>Balneicellaceae</taxon>
        <taxon>Balneicella</taxon>
    </lineage>
</organism>
<keyword evidence="8" id="KW-0902">Two-component regulatory system</keyword>
<keyword evidence="4" id="KW-0808">Transferase</keyword>
<dbReference type="Gene3D" id="1.10.287.130">
    <property type="match status" value="1"/>
</dbReference>
<sequence>MKRKLAKYVILTFPLFLLNWVLLYGEDFSLKKNVKSILVLHSYHQGMQWTDSITKGIQQVIKSQPEEIDVFFEYLDSKRYLDVNHAGQGQIFNQKYKDRNPFDVIISVDDDALNFLAQNRNSLFANTPIVFCGVNQPLIEKVLRDTLITGVQEIPDIKETFSLIRKLHPNANKIHIVNDIYSETAKTNRKVTDSLKNQYPKEIAYLDTLSSEELKEKVSMIPEDDVILLLTFNQDRNKNFISYKDERRIVLSNASAPVYAVWDFFLGKGVVGGKIIKGKEQGILAAKMSLRVLEGIQPSKIPIVSHSQSSFIFDYRQLKKFGIANTALPTGSIVLEKPNSGYEFNERELFWVIFIFALLLTLVIILIQLVNKNKEAREALLIKQDYLEITLGQNILISKIVTFLNSTNDLSEVVNDVLNTITGSGHADKAFVFSLREENKIDKAIGLRYSENGEIVTDKEKEYWNFNIHRQLRLIFNKKNVVSSNLHEFSHNEQKFFQANGIKSIMLLPIEVRSKVNGVVGFAFASEHNWTPAEMRIFSTLTRVMANAWERNFQMNQYLSIEKQHGVALRLMERTSRLASIGVITGGISHEINQPLNAIKINTSLLLRQLKGEKNPLLKKLKSIDKGINRIDQIILQMRDYWVKPGLVEEDQVWVDLNKALQRSCSLVERNLKKENVRLHTQLAGTHLLIEGNKIQVEQIIINLLMNAIQAVKRTDKKDKIILVKTFKQYKSALLIIEDNGPGIPKEIGEYLFDPFFTTKEKEEGTGLGLAIVKAFVVRMKGHIRYENINGGGVRFVVDFNALEDEKVSITPNF</sequence>
<keyword evidence="12" id="KW-1185">Reference proteome</keyword>